<dbReference type="EMBL" id="JOOY01000058">
    <property type="protein sequence ID" value="OUJ00575.1"/>
    <property type="molecule type" value="Genomic_DNA"/>
</dbReference>
<reference evidence="1 2" key="1">
    <citation type="submission" date="2014-06" db="EMBL/GenBank/DDBJ databases">
        <authorList>
            <person name="Ju J."/>
            <person name="Zhang J."/>
        </authorList>
    </citation>
    <scope>NUCLEOTIDE SEQUENCE [LARGE SCALE GENOMIC DNA]</scope>
    <source>
        <strain evidence="1">DmW_048</strain>
    </source>
</reference>
<dbReference type="Proteomes" id="UP000194999">
    <property type="component" value="Unassembled WGS sequence"/>
</dbReference>
<evidence type="ECO:0000313" key="1">
    <source>
        <dbReference type="EMBL" id="OUJ00575.1"/>
    </source>
</evidence>
<comment type="caution">
    <text evidence="1">The sequence shown here is derived from an EMBL/GenBank/DDBJ whole genome shotgun (WGS) entry which is preliminary data.</text>
</comment>
<accession>A0A252B8M7</accession>
<protein>
    <submittedName>
        <fullName evidence="1">Uncharacterized protein</fullName>
    </submittedName>
</protein>
<proteinExistence type="predicted"/>
<evidence type="ECO:0000313" key="2">
    <source>
        <dbReference type="Proteomes" id="UP000194999"/>
    </source>
</evidence>
<sequence>MPPSSVASKHTGTALLHLRRKDRLKTLSLFGWSFNRATAFPFMIYHARFRSVSYLQKSMHKKEREKEFFNPVLPLFRHAFAPDSCCF</sequence>
<gene>
    <name evidence="1" type="ORF">HK15_09885</name>
</gene>
<organism evidence="1 2">
    <name type="scientific">Acetobacter orientalis</name>
    <dbReference type="NCBI Taxonomy" id="146474"/>
    <lineage>
        <taxon>Bacteria</taxon>
        <taxon>Pseudomonadati</taxon>
        <taxon>Pseudomonadota</taxon>
        <taxon>Alphaproteobacteria</taxon>
        <taxon>Acetobacterales</taxon>
        <taxon>Acetobacteraceae</taxon>
        <taxon>Acetobacter</taxon>
    </lineage>
</organism>
<name>A0A252B8M7_9PROT</name>
<dbReference type="AlphaFoldDB" id="A0A252B8M7"/>